<comment type="caution">
    <text evidence="4">The sequence shown here is derived from an EMBL/GenBank/DDBJ whole genome shotgun (WGS) entry which is preliminary data.</text>
</comment>
<dbReference type="InterPro" id="IPR010427">
    <property type="entry name" value="DUF1023"/>
</dbReference>
<dbReference type="EMBL" id="LQPQ01000033">
    <property type="protein sequence ID" value="ORW84772.1"/>
    <property type="molecule type" value="Genomic_DNA"/>
</dbReference>
<evidence type="ECO:0000256" key="1">
    <source>
        <dbReference type="SAM" id="MobiDB-lite"/>
    </source>
</evidence>
<dbReference type="STRING" id="486698.AWC22_12795"/>
<accession>A0A1X2D9E4</accession>
<dbReference type="Pfam" id="PF06259">
    <property type="entry name" value="Abhydrolase_8"/>
    <property type="match status" value="1"/>
</dbReference>
<dbReference type="InterPro" id="IPR054469">
    <property type="entry name" value="Pred_hydrolase_N"/>
</dbReference>
<evidence type="ECO:0000259" key="3">
    <source>
        <dbReference type="Pfam" id="PF22905"/>
    </source>
</evidence>
<sequence length="656" mass="69168">MQLRYISIPALIAEAGGDPWAINQSLQAGRPAQIADLAEAFHAAGRCTAESNAAFEDARRRFDAAWNRENGEHPINDSAEVQRVTASLGAQSLQLPKIGVDLENIAAALAEAQRTAAGQIATLEGQLQQIDNQLGQALELEKVPHLTAADRSALDALISSLEQHAIDDTASALGQLKSIRAGYAGYLERSLATLRTDGYDPAAIQGLDAPQSPVKPEEQVQIPPPDTSAEDVHRWWTSLTPEERQRLLAEHPDRIGNLNGVPVSARSDANIAVMTQDLNRVRDIASRYGVSVDDALGNPAKYGLSASDITRYQNADQTKQGLDHDVGNNSLHPNPVYLFAYDPLAFGGKGRAAIAIGNPDTAKSTAVIVPGTSSSVKGGWLHDGHNDALNLYSQANLADPNNPTAVIAWMGYDAPNDFTDPRIATPMLARTGGATLAQDVNGLWVTHLGAGQHVTVLGHSYGSTTVADAFALGGMHANDAVLLGCPGTDLARSAASFHLDGGRVYVGAASTDPITMLGQLDGLSTYVNRNNIGGQLLGLTAGLGTDPVGDGFGSVRFRAEIPGSNGINPHDHSYYYHRGSEALHGMADIVSGHSDALASDGMLAQPRHQPSVKLNLPGLGSVGVDIPGTPASIDPECNRPPGSITDDHVFDDQHHH</sequence>
<reference evidence="4 5" key="1">
    <citation type="submission" date="2016-01" db="EMBL/GenBank/DDBJ databases">
        <title>The new phylogeny of the genus Mycobacterium.</title>
        <authorList>
            <person name="Tarcisio F."/>
            <person name="Conor M."/>
            <person name="Antonella G."/>
            <person name="Elisabetta G."/>
            <person name="Giulia F.S."/>
            <person name="Sara T."/>
            <person name="Anna F."/>
            <person name="Clotilde B."/>
            <person name="Roberto B."/>
            <person name="Veronica D.S."/>
            <person name="Fabio R."/>
            <person name="Monica P."/>
            <person name="Olivier J."/>
            <person name="Enrico T."/>
            <person name="Nicola S."/>
        </authorList>
    </citation>
    <scope>NUCLEOTIDE SEQUENCE [LARGE SCALE GENOMIC DNA]</scope>
    <source>
        <strain evidence="4 5">DSM 45176</strain>
    </source>
</reference>
<dbReference type="RefSeq" id="WP_085249380.1">
    <property type="nucleotide sequence ID" value="NZ_CAJMWJ010000001.1"/>
</dbReference>
<dbReference type="Pfam" id="PF22905">
    <property type="entry name" value="Hydro_N_hd"/>
    <property type="match status" value="1"/>
</dbReference>
<protein>
    <recommendedName>
        <fullName evidence="6">Alpha/beta hydrolase</fullName>
    </recommendedName>
</protein>
<feature type="region of interest" description="Disordered" evidence="1">
    <location>
        <begin position="625"/>
        <end position="656"/>
    </location>
</feature>
<feature type="domain" description="Predicted hydrolase N-terminal" evidence="3">
    <location>
        <begin position="1"/>
        <end position="195"/>
    </location>
</feature>
<name>A0A1X2D9E4_9MYCO</name>
<organism evidence="4 5">
    <name type="scientific">Mycobacterium riyadhense</name>
    <dbReference type="NCBI Taxonomy" id="486698"/>
    <lineage>
        <taxon>Bacteria</taxon>
        <taxon>Bacillati</taxon>
        <taxon>Actinomycetota</taxon>
        <taxon>Actinomycetes</taxon>
        <taxon>Mycobacteriales</taxon>
        <taxon>Mycobacteriaceae</taxon>
        <taxon>Mycobacterium</taxon>
    </lineage>
</organism>
<dbReference type="OrthoDB" id="5969911at2"/>
<evidence type="ECO:0000313" key="5">
    <source>
        <dbReference type="Proteomes" id="UP000193087"/>
    </source>
</evidence>
<evidence type="ECO:0000313" key="4">
    <source>
        <dbReference type="EMBL" id="ORW84772.1"/>
    </source>
</evidence>
<evidence type="ECO:0000259" key="2">
    <source>
        <dbReference type="Pfam" id="PF06259"/>
    </source>
</evidence>
<proteinExistence type="predicted"/>
<evidence type="ECO:0008006" key="6">
    <source>
        <dbReference type="Google" id="ProtNLM"/>
    </source>
</evidence>
<keyword evidence="5" id="KW-1185">Reference proteome</keyword>
<feature type="region of interest" description="Disordered" evidence="1">
    <location>
        <begin position="208"/>
        <end position="231"/>
    </location>
</feature>
<dbReference type="AlphaFoldDB" id="A0A1X2D9E4"/>
<feature type="compositionally biased region" description="Basic and acidic residues" evidence="1">
    <location>
        <begin position="645"/>
        <end position="656"/>
    </location>
</feature>
<gene>
    <name evidence="4" type="ORF">AWC22_12795</name>
</gene>
<feature type="domain" description="DUF1023" evidence="2">
    <location>
        <begin position="348"/>
        <end position="520"/>
    </location>
</feature>
<dbReference type="Proteomes" id="UP000193087">
    <property type="component" value="Unassembled WGS sequence"/>
</dbReference>
<dbReference type="GeneID" id="93494921"/>